<dbReference type="InterPro" id="IPR009420">
    <property type="entry name" value="FlhE"/>
</dbReference>
<dbReference type="Proteomes" id="UP001296776">
    <property type="component" value="Unassembled WGS sequence"/>
</dbReference>
<keyword evidence="2" id="KW-1185">Reference proteome</keyword>
<accession>A0AAJ0X948</accession>
<dbReference type="AlphaFoldDB" id="A0AAJ0X948"/>
<sequence>MRSRSGQVTVRRPKAMMAGARANRPVRVICALAIGLLSLGPEWAVADGSWVASAPPLRVIAGDRETVSDPLSPPVEVPNGSLIREVMWRIRAPVGLTVQARLCQAGDCILLPTARGRSPGLMGLPADQPLRFRFSLRPGQRRAVLVQGLQVIVNYEHKAP</sequence>
<evidence type="ECO:0000313" key="1">
    <source>
        <dbReference type="EMBL" id="MBK1703312.1"/>
    </source>
</evidence>
<organism evidence="1 2">
    <name type="scientific">Halochromatium glycolicum</name>
    <dbReference type="NCBI Taxonomy" id="85075"/>
    <lineage>
        <taxon>Bacteria</taxon>
        <taxon>Pseudomonadati</taxon>
        <taxon>Pseudomonadota</taxon>
        <taxon>Gammaproteobacteria</taxon>
        <taxon>Chromatiales</taxon>
        <taxon>Chromatiaceae</taxon>
        <taxon>Halochromatium</taxon>
    </lineage>
</organism>
<dbReference type="EMBL" id="NRSJ01000002">
    <property type="protein sequence ID" value="MBK1703312.1"/>
    <property type="molecule type" value="Genomic_DNA"/>
</dbReference>
<gene>
    <name evidence="1" type="ORF">CKO40_01780</name>
</gene>
<dbReference type="Pfam" id="PF06366">
    <property type="entry name" value="FlhE"/>
    <property type="match status" value="1"/>
</dbReference>
<reference evidence="1" key="2">
    <citation type="journal article" date="2020" name="Microorganisms">
        <title>Osmotic Adaptation and Compatible Solute Biosynthesis of Phototrophic Bacteria as Revealed from Genome Analyses.</title>
        <authorList>
            <person name="Imhoff J.F."/>
            <person name="Rahn T."/>
            <person name="Kunzel S."/>
            <person name="Keller A."/>
            <person name="Neulinger S.C."/>
        </authorList>
    </citation>
    <scope>NUCLEOTIDE SEQUENCE</scope>
    <source>
        <strain evidence="1">DSM 11080</strain>
    </source>
</reference>
<reference evidence="1" key="1">
    <citation type="submission" date="2017-08" db="EMBL/GenBank/DDBJ databases">
        <authorList>
            <person name="Imhoff J.F."/>
            <person name="Rahn T."/>
            <person name="Kuenzel S."/>
            <person name="Neulinger S.C."/>
        </authorList>
    </citation>
    <scope>NUCLEOTIDE SEQUENCE</scope>
    <source>
        <strain evidence="1">DSM 11080</strain>
    </source>
</reference>
<comment type="caution">
    <text evidence="1">The sequence shown here is derived from an EMBL/GenBank/DDBJ whole genome shotgun (WGS) entry which is preliminary data.</text>
</comment>
<evidence type="ECO:0000313" key="2">
    <source>
        <dbReference type="Proteomes" id="UP001296776"/>
    </source>
</evidence>
<protein>
    <recommendedName>
        <fullName evidence="3">Flagellar protein FlhE</fullName>
    </recommendedName>
</protein>
<proteinExistence type="predicted"/>
<evidence type="ECO:0008006" key="3">
    <source>
        <dbReference type="Google" id="ProtNLM"/>
    </source>
</evidence>
<name>A0AAJ0X948_9GAMM</name>